<gene>
    <name evidence="2" type="primary">gsT</name>
    <name evidence="2" type="ORF">GCM10011332_29910</name>
</gene>
<dbReference type="InterPro" id="IPR004045">
    <property type="entry name" value="Glutathione_S-Trfase_N"/>
</dbReference>
<dbReference type="Pfam" id="PF02798">
    <property type="entry name" value="GST_N"/>
    <property type="match status" value="1"/>
</dbReference>
<comment type="caution">
    <text evidence="2">The sequence shown here is derived from an EMBL/GenBank/DDBJ whole genome shotgun (WGS) entry which is preliminary data.</text>
</comment>
<dbReference type="PANTHER" id="PTHR44051">
    <property type="entry name" value="GLUTATHIONE S-TRANSFERASE-RELATED"/>
    <property type="match status" value="1"/>
</dbReference>
<dbReference type="CDD" id="cd03057">
    <property type="entry name" value="GST_N_Beta"/>
    <property type="match status" value="1"/>
</dbReference>
<dbReference type="InterPro" id="IPR036249">
    <property type="entry name" value="Thioredoxin-like_sf"/>
</dbReference>
<reference evidence="2" key="1">
    <citation type="journal article" date="2014" name="Int. J. Syst. Evol. Microbiol.">
        <title>Complete genome sequence of Corynebacterium casei LMG S-19264T (=DSM 44701T), isolated from a smear-ripened cheese.</title>
        <authorList>
            <consortium name="US DOE Joint Genome Institute (JGI-PGF)"/>
            <person name="Walter F."/>
            <person name="Albersmeier A."/>
            <person name="Kalinowski J."/>
            <person name="Ruckert C."/>
        </authorList>
    </citation>
    <scope>NUCLEOTIDE SEQUENCE</scope>
    <source>
        <strain evidence="2">CGMCC 1.15254</strain>
    </source>
</reference>
<protein>
    <submittedName>
        <fullName evidence="2">Glutathione S-transferase</fullName>
    </submittedName>
</protein>
<evidence type="ECO:0000259" key="1">
    <source>
        <dbReference type="PROSITE" id="PS50404"/>
    </source>
</evidence>
<name>A0A917C645_9PROT</name>
<feature type="domain" description="GST N-terminal" evidence="1">
    <location>
        <begin position="1"/>
        <end position="80"/>
    </location>
</feature>
<dbReference type="SFLD" id="SFLDS00019">
    <property type="entry name" value="Glutathione_Transferase_(cytos"/>
    <property type="match status" value="1"/>
</dbReference>
<proteinExistence type="predicted"/>
<reference evidence="2" key="2">
    <citation type="submission" date="2020-09" db="EMBL/GenBank/DDBJ databases">
        <authorList>
            <person name="Sun Q."/>
            <person name="Zhou Y."/>
        </authorList>
    </citation>
    <scope>NUCLEOTIDE SEQUENCE</scope>
    <source>
        <strain evidence="2">CGMCC 1.15254</strain>
    </source>
</reference>
<dbReference type="InterPro" id="IPR036282">
    <property type="entry name" value="Glutathione-S-Trfase_C_sf"/>
</dbReference>
<dbReference type="Gene3D" id="3.40.30.10">
    <property type="entry name" value="Glutaredoxin"/>
    <property type="match status" value="1"/>
</dbReference>
<dbReference type="SFLD" id="SFLDG00358">
    <property type="entry name" value="Main_(cytGST)"/>
    <property type="match status" value="1"/>
</dbReference>
<sequence length="215" mass="24237">MLKLFYLPDTASLAPHIILNRLGVAHELIQMGKDDGSLAGEDYLKINPNRRVPTLIDGDLVLFESAAICLHLADSDPDSGLMPPLGSAKRATAYKWLIFMTNSIQADMMLYFYKERFSKTAQGAEEVRDVAIERVSTFMSRLDDALSDGRPFLCGGQKTIVEDYLLMLGRWYVQMGQEEQLKSMAHLYALLCVLEDDHFVQQTYDGEGCQPLFRC</sequence>
<dbReference type="Proteomes" id="UP000632498">
    <property type="component" value="Unassembled WGS sequence"/>
</dbReference>
<dbReference type="AlphaFoldDB" id="A0A917C645"/>
<dbReference type="EMBL" id="BMHV01000030">
    <property type="protein sequence ID" value="GGF73874.1"/>
    <property type="molecule type" value="Genomic_DNA"/>
</dbReference>
<dbReference type="Gene3D" id="1.20.1050.10">
    <property type="match status" value="1"/>
</dbReference>
<keyword evidence="3" id="KW-1185">Reference proteome</keyword>
<evidence type="ECO:0000313" key="3">
    <source>
        <dbReference type="Proteomes" id="UP000632498"/>
    </source>
</evidence>
<dbReference type="InterPro" id="IPR040079">
    <property type="entry name" value="Glutathione_S-Trfase"/>
</dbReference>
<organism evidence="2 3">
    <name type="scientific">Terasakiella brassicae</name>
    <dbReference type="NCBI Taxonomy" id="1634917"/>
    <lineage>
        <taxon>Bacteria</taxon>
        <taxon>Pseudomonadati</taxon>
        <taxon>Pseudomonadota</taxon>
        <taxon>Alphaproteobacteria</taxon>
        <taxon>Rhodospirillales</taxon>
        <taxon>Terasakiellaceae</taxon>
        <taxon>Terasakiella</taxon>
    </lineage>
</organism>
<dbReference type="SUPFAM" id="SSF47616">
    <property type="entry name" value="GST C-terminal domain-like"/>
    <property type="match status" value="1"/>
</dbReference>
<dbReference type="RefSeq" id="WP_188666704.1">
    <property type="nucleotide sequence ID" value="NZ_BMHV01000030.1"/>
</dbReference>
<accession>A0A917C645</accession>
<dbReference type="PROSITE" id="PS50404">
    <property type="entry name" value="GST_NTER"/>
    <property type="match status" value="1"/>
</dbReference>
<dbReference type="SUPFAM" id="SSF52833">
    <property type="entry name" value="Thioredoxin-like"/>
    <property type="match status" value="1"/>
</dbReference>
<evidence type="ECO:0000313" key="2">
    <source>
        <dbReference type="EMBL" id="GGF73874.1"/>
    </source>
</evidence>
<dbReference type="PANTHER" id="PTHR44051:SF8">
    <property type="entry name" value="GLUTATHIONE S-TRANSFERASE GSTA"/>
    <property type="match status" value="1"/>
</dbReference>